<feature type="transmembrane region" description="Helical" evidence="1">
    <location>
        <begin position="560"/>
        <end position="579"/>
    </location>
</feature>
<dbReference type="STRING" id="78410.A0A0N8H7N1"/>
<gene>
    <name evidence="2" type="ORF">AK830_g4337</name>
</gene>
<dbReference type="OrthoDB" id="6132759at2759"/>
<dbReference type="InterPro" id="IPR038377">
    <property type="entry name" value="Na/Glc_symporter_sf"/>
</dbReference>
<organism evidence="2 3">
    <name type="scientific">Neonectria ditissima</name>
    <dbReference type="NCBI Taxonomy" id="78410"/>
    <lineage>
        <taxon>Eukaryota</taxon>
        <taxon>Fungi</taxon>
        <taxon>Dikarya</taxon>
        <taxon>Ascomycota</taxon>
        <taxon>Pezizomycotina</taxon>
        <taxon>Sordariomycetes</taxon>
        <taxon>Hypocreomycetidae</taxon>
        <taxon>Hypocreales</taxon>
        <taxon>Nectriaceae</taxon>
        <taxon>Neonectria</taxon>
    </lineage>
</organism>
<dbReference type="InterPro" id="IPR031155">
    <property type="entry name" value="DUR"/>
</dbReference>
<evidence type="ECO:0000256" key="1">
    <source>
        <dbReference type="SAM" id="Phobius"/>
    </source>
</evidence>
<keyword evidence="3" id="KW-1185">Reference proteome</keyword>
<feature type="transmembrane region" description="Helical" evidence="1">
    <location>
        <begin position="29"/>
        <end position="54"/>
    </location>
</feature>
<feature type="transmembrane region" description="Helical" evidence="1">
    <location>
        <begin position="292"/>
        <end position="314"/>
    </location>
</feature>
<comment type="caution">
    <text evidence="2">The sequence shown here is derived from an EMBL/GenBank/DDBJ whole genome shotgun (WGS) entry which is preliminary data.</text>
</comment>
<keyword evidence="1" id="KW-1133">Transmembrane helix</keyword>
<dbReference type="GO" id="GO:0005886">
    <property type="term" value="C:plasma membrane"/>
    <property type="evidence" value="ECO:0007669"/>
    <property type="project" value="TreeGrafter"/>
</dbReference>
<sequence>MDTGFWQKGFAVDVVAAVPGYILGGNTYFAIPFTFGTVVGLVGALALELTPVWLTYLRLTGKGGAVAILLILFMACTSVASVQLIAVSLIVSFDVYGVYVNKKPTNEELIRWSYIGVVGYSLFFFSFATAFHKGGVDLNWTIYMLGVVICPGTIPTVLSLLWRGQSRIAATAAPTAYALYGEISVASTGKTLPCMYACLTSMFVPLPISLVISWLKPQNFEWEEFLKIERVGAHGDETKGGFDHDAYFTPVKVRYMKRMSKLADVWAAVTFLGHVVLWPLPMYGAKMIFSKALFVAWVVVGLIWLFLTLLIANFHPLYDGGIKQIWQVVGHLGRPATKVEEVDNGTDSPIVTEIHLPATGEAVTKATACFNAAIRRCPQLDKRLVCNWSSGTKYSQARKSGRDVEDAVSLCISATSWLSKCRNALQVRDCCENTRAWSNPAIPGPLHTLFKLTAQPTKWDFGSSSLIPTMWFPALSTYKRRLRSASGARSTLNTAGPICGPRAGAAAVGLTQQPSELEPEAKILTSMFLSIGMGMMAGTHNFVNPANSQLTKIFHTKVSTIWQSVSVIHLTFGVSAVIFGPAVRIWGKRPVILVSNFLAAFGYIIVIAPTKSLVTLFKLPSIYSIIVYAVYTLVYIFTCPETTYNRAAFLNIDIKEQLDDGSSTSDRDGLEVEVKGTNSDTKIDCREKSSADIEYKTSHDVEATITPEANTTYWQGSRVYNGRFSDEGLLKARVTPWSAFMLAAVSWEAYTYGCSVAFAASFSVALSQIFTKPSYSSRLPPLS</sequence>
<keyword evidence="1" id="KW-0812">Transmembrane</keyword>
<dbReference type="PANTHER" id="PTHR46154">
    <property type="match status" value="1"/>
</dbReference>
<feature type="transmembrane region" description="Helical" evidence="1">
    <location>
        <begin position="66"/>
        <end position="91"/>
    </location>
</feature>
<feature type="transmembrane region" description="Helical" evidence="1">
    <location>
        <begin position="749"/>
        <end position="770"/>
    </location>
</feature>
<evidence type="ECO:0008006" key="4">
    <source>
        <dbReference type="Google" id="ProtNLM"/>
    </source>
</evidence>
<keyword evidence="1" id="KW-0472">Membrane</keyword>
<dbReference type="Gene3D" id="1.20.1720.10">
    <property type="entry name" value="Multidrug resistance protein D"/>
    <property type="match status" value="1"/>
</dbReference>
<feature type="transmembrane region" description="Helical" evidence="1">
    <location>
        <begin position="262"/>
        <end position="280"/>
    </location>
</feature>
<dbReference type="SUPFAM" id="SSF103473">
    <property type="entry name" value="MFS general substrate transporter"/>
    <property type="match status" value="1"/>
</dbReference>
<dbReference type="GO" id="GO:0015204">
    <property type="term" value="F:urea transmembrane transporter activity"/>
    <property type="evidence" value="ECO:0007669"/>
    <property type="project" value="InterPro"/>
</dbReference>
<dbReference type="InterPro" id="IPR036259">
    <property type="entry name" value="MFS_trans_sf"/>
</dbReference>
<accession>A0A0N8H7N1</accession>
<feature type="transmembrane region" description="Helical" evidence="1">
    <location>
        <begin position="142"/>
        <end position="162"/>
    </location>
</feature>
<reference evidence="2 3" key="1">
    <citation type="submission" date="2015-09" db="EMBL/GenBank/DDBJ databases">
        <title>Draft genome of a European isolate of the apple canker pathogen Neonectria ditissima.</title>
        <authorList>
            <person name="Gomez-Cortecero A."/>
            <person name="Harrison R.J."/>
            <person name="Armitage A.D."/>
        </authorList>
    </citation>
    <scope>NUCLEOTIDE SEQUENCE [LARGE SCALE GENOMIC DNA]</scope>
    <source>
        <strain evidence="2 3">R09/05</strain>
    </source>
</reference>
<feature type="transmembrane region" description="Helical" evidence="1">
    <location>
        <begin position="523"/>
        <end position="540"/>
    </location>
</feature>
<dbReference type="AlphaFoldDB" id="A0A0N8H7N1"/>
<dbReference type="PANTHER" id="PTHR46154:SF1">
    <property type="entry name" value="ACTIVE TRANSPORTER, PUTATIVE (AFU_ORTHOLOGUE AFUA_1G17570)-RELATED"/>
    <property type="match status" value="1"/>
</dbReference>
<dbReference type="Gene3D" id="1.20.1730.10">
    <property type="entry name" value="Sodium/glucose cotransporter"/>
    <property type="match status" value="1"/>
</dbReference>
<name>A0A0N8H7N1_9HYPO</name>
<protein>
    <recommendedName>
        <fullName evidence="4">Transporter</fullName>
    </recommendedName>
</protein>
<dbReference type="EMBL" id="LKCW01000052">
    <property type="protein sequence ID" value="KPM42236.1"/>
    <property type="molecule type" value="Genomic_DNA"/>
</dbReference>
<feature type="transmembrane region" description="Helical" evidence="1">
    <location>
        <begin position="111"/>
        <end position="130"/>
    </location>
</feature>
<feature type="transmembrane region" description="Helical" evidence="1">
    <location>
        <begin position="591"/>
        <end position="609"/>
    </location>
</feature>
<feature type="transmembrane region" description="Helical" evidence="1">
    <location>
        <begin position="621"/>
        <end position="638"/>
    </location>
</feature>
<evidence type="ECO:0000313" key="3">
    <source>
        <dbReference type="Proteomes" id="UP000050424"/>
    </source>
</evidence>
<evidence type="ECO:0000313" key="2">
    <source>
        <dbReference type="EMBL" id="KPM42236.1"/>
    </source>
</evidence>
<proteinExistence type="predicted"/>
<dbReference type="Proteomes" id="UP000050424">
    <property type="component" value="Unassembled WGS sequence"/>
</dbReference>